<evidence type="ECO:0000313" key="4">
    <source>
        <dbReference type="Proteomes" id="UP000324222"/>
    </source>
</evidence>
<keyword evidence="4" id="KW-1185">Reference proteome</keyword>
<evidence type="ECO:0000313" key="3">
    <source>
        <dbReference type="EMBL" id="MPC26770.1"/>
    </source>
</evidence>
<keyword evidence="2" id="KW-0732">Signal</keyword>
<proteinExistence type="predicted"/>
<organism evidence="3 4">
    <name type="scientific">Portunus trituberculatus</name>
    <name type="common">Swimming crab</name>
    <name type="synonym">Neptunus trituberculatus</name>
    <dbReference type="NCBI Taxonomy" id="210409"/>
    <lineage>
        <taxon>Eukaryota</taxon>
        <taxon>Metazoa</taxon>
        <taxon>Ecdysozoa</taxon>
        <taxon>Arthropoda</taxon>
        <taxon>Crustacea</taxon>
        <taxon>Multicrustacea</taxon>
        <taxon>Malacostraca</taxon>
        <taxon>Eumalacostraca</taxon>
        <taxon>Eucarida</taxon>
        <taxon>Decapoda</taxon>
        <taxon>Pleocyemata</taxon>
        <taxon>Brachyura</taxon>
        <taxon>Eubrachyura</taxon>
        <taxon>Portunoidea</taxon>
        <taxon>Portunidae</taxon>
        <taxon>Portuninae</taxon>
        <taxon>Portunus</taxon>
    </lineage>
</organism>
<feature type="region of interest" description="Disordered" evidence="1">
    <location>
        <begin position="65"/>
        <end position="89"/>
    </location>
</feature>
<feature type="compositionally biased region" description="Polar residues" evidence="1">
    <location>
        <begin position="73"/>
        <end position="89"/>
    </location>
</feature>
<accession>A0A5B7DYW4</accession>
<evidence type="ECO:0000256" key="2">
    <source>
        <dbReference type="SAM" id="SignalP"/>
    </source>
</evidence>
<dbReference type="Proteomes" id="UP000324222">
    <property type="component" value="Unassembled WGS sequence"/>
</dbReference>
<feature type="signal peptide" evidence="2">
    <location>
        <begin position="1"/>
        <end position="19"/>
    </location>
</feature>
<comment type="caution">
    <text evidence="3">The sequence shown here is derived from an EMBL/GenBank/DDBJ whole genome shotgun (WGS) entry which is preliminary data.</text>
</comment>
<feature type="chain" id="PRO_5022881858" evidence="2">
    <location>
        <begin position="20"/>
        <end position="89"/>
    </location>
</feature>
<dbReference type="EMBL" id="VSRR010001649">
    <property type="protein sequence ID" value="MPC26770.1"/>
    <property type="molecule type" value="Genomic_DNA"/>
</dbReference>
<gene>
    <name evidence="3" type="ORF">E2C01_019917</name>
</gene>
<protein>
    <submittedName>
        <fullName evidence="3">Uncharacterized protein</fullName>
    </submittedName>
</protein>
<evidence type="ECO:0000256" key="1">
    <source>
        <dbReference type="SAM" id="MobiDB-lite"/>
    </source>
</evidence>
<dbReference type="AlphaFoldDB" id="A0A5B7DYW4"/>
<name>A0A5B7DYW4_PORTR</name>
<reference evidence="3 4" key="1">
    <citation type="submission" date="2019-05" db="EMBL/GenBank/DDBJ databases">
        <title>Another draft genome of Portunus trituberculatus and its Hox gene families provides insights of decapod evolution.</title>
        <authorList>
            <person name="Jeong J.-H."/>
            <person name="Song I."/>
            <person name="Kim S."/>
            <person name="Choi T."/>
            <person name="Kim D."/>
            <person name="Ryu S."/>
            <person name="Kim W."/>
        </authorList>
    </citation>
    <scope>NUCLEOTIDE SEQUENCE [LARGE SCALE GENOMIC DNA]</scope>
    <source>
        <tissue evidence="3">Muscle</tissue>
    </source>
</reference>
<sequence>MNLKIILLVVMAVLGTAMARVISFNRQFPGQRIRGVTNYGTHSFGPNGFDSRPVASKYSCGWEGEAESDHLRTQQTTRHLPTPSSSTSQ</sequence>